<evidence type="ECO:0000256" key="7">
    <source>
        <dbReference type="ARBA" id="ARBA00023157"/>
    </source>
</evidence>
<dbReference type="InterPro" id="IPR013783">
    <property type="entry name" value="Ig-like_fold"/>
</dbReference>
<dbReference type="PANTHER" id="PTHR10075:SF100">
    <property type="entry name" value="FASCICLIN-2"/>
    <property type="match status" value="1"/>
</dbReference>
<dbReference type="SUPFAM" id="SSF48726">
    <property type="entry name" value="Immunoglobulin"/>
    <property type="match status" value="5"/>
</dbReference>
<dbReference type="PROSITE" id="PS50835">
    <property type="entry name" value="IG_LIKE"/>
    <property type="match status" value="6"/>
</dbReference>
<accession>A0A8S3YKB7</accession>
<organism evidence="13 14">
    <name type="scientific">Candidula unifasciata</name>
    <dbReference type="NCBI Taxonomy" id="100452"/>
    <lineage>
        <taxon>Eukaryota</taxon>
        <taxon>Metazoa</taxon>
        <taxon>Spiralia</taxon>
        <taxon>Lophotrochozoa</taxon>
        <taxon>Mollusca</taxon>
        <taxon>Gastropoda</taxon>
        <taxon>Heterobranchia</taxon>
        <taxon>Euthyneura</taxon>
        <taxon>Panpulmonata</taxon>
        <taxon>Eupulmonata</taxon>
        <taxon>Stylommatophora</taxon>
        <taxon>Helicina</taxon>
        <taxon>Helicoidea</taxon>
        <taxon>Geomitridae</taxon>
        <taxon>Candidula</taxon>
    </lineage>
</organism>
<dbReference type="GO" id="GO:0005886">
    <property type="term" value="C:plasma membrane"/>
    <property type="evidence" value="ECO:0007669"/>
    <property type="project" value="TreeGrafter"/>
</dbReference>
<evidence type="ECO:0000256" key="9">
    <source>
        <dbReference type="SAM" id="MobiDB-lite"/>
    </source>
</evidence>
<feature type="region of interest" description="Disordered" evidence="9">
    <location>
        <begin position="1159"/>
        <end position="1238"/>
    </location>
</feature>
<feature type="domain" description="Fibronectin type-III" evidence="12">
    <location>
        <begin position="588"/>
        <end position="685"/>
    </location>
</feature>
<reference evidence="13" key="1">
    <citation type="submission" date="2021-04" db="EMBL/GenBank/DDBJ databases">
        <authorList>
            <consortium name="Molecular Ecology Group"/>
        </authorList>
    </citation>
    <scope>NUCLEOTIDE SEQUENCE</scope>
</reference>
<feature type="domain" description="Ig-like" evidence="11">
    <location>
        <begin position="493"/>
        <end position="581"/>
    </location>
</feature>
<dbReference type="SMART" id="SM00409">
    <property type="entry name" value="IG"/>
    <property type="match status" value="6"/>
</dbReference>
<keyword evidence="2 10" id="KW-0812">Transmembrane</keyword>
<comment type="subcellular location">
    <subcellularLocation>
        <location evidence="1">Membrane</location>
        <topology evidence="1">Single-pass type I membrane protein</topology>
    </subcellularLocation>
</comment>
<evidence type="ECO:0000256" key="3">
    <source>
        <dbReference type="ARBA" id="ARBA00022737"/>
    </source>
</evidence>
<comment type="caution">
    <text evidence="13">The sequence shown here is derived from an EMBL/GenBank/DDBJ whole genome shotgun (WGS) entry which is preliminary data.</text>
</comment>
<dbReference type="PANTHER" id="PTHR10075">
    <property type="entry name" value="BASIGIN RELATED"/>
    <property type="match status" value="1"/>
</dbReference>
<sequence length="1238" mass="138978">CQPPSIKKQSSVDTLYFIENTEVQIPCIAKGSGELSYTWYKNGEVLDINNPAFLERAAVGPGTGTLNIKTVVEDEGIYQCSVTNECGTSLSMKVFLATAKMPPFPHLNKPTEIKRVLGAYVKLDCKPPESVPRAKITWILKDSAQRNGVDETDASTNSVPLDSRVTMDYEGNLYITSLRREDEQGGKIYVCQAENLFTRSTNIGEDKKITVQGSTASDRGVDLLWHSGNETLVLVGRRARMKCIFSGYPEPIISWSRLTGGELERNRMTFDGNELVINEVQSKDAGQYQCTGRQRDSKSHVFTLTVEAAPQWKSQPRDVTAGVEESASFECDATGLPEPTVSWFINGKPYDELPPNPNRVLKDSTLTFTNLERDDSQVIQCNASNIHGSIWADVFLAVEALAPSFKQTPPEKLVIAENHTLVIPCHVLGKPKPRVVWYKGSQPLVHDRYRIQEHGDLLIEQSEKKDTGTYKCTAENRFGSITAEGEVMVRERTRIESQPMDEKVNYMNTVTFSCMARTDPMELENLRFRWLKNGQELQPSDRVTIQGGELTIAETNSKDTANYTCVAENGLDNDTATAALEVKAVPDPPLNVTLEECLAKQASIKWIFEDKMRNFDTMTKFIVEYMTEYKPGVWITATSLPYPALMAKVNLSPYAKYKFRVKAVNKMGMSEPSEPTSVWCETPVSVPDQNPDNVHTDESSTGFLVVRWKPMEELDLNGPKFRYEIEVQEQGTEFQQTHVVDDFRLSEKRIPVDNIYRPYLIKVRAVNQIGKAMSNPLTVTGYSGEAPPIVVPENFELDPDVNVTVTSAGFRWDPVDTHGDLIRGEFSGYKIRYWKAGERDTTLREHIVQASSADGQRGRRDVGEDNKVRGAVINLPSYADVEADVVVINKNFESNGSNVVNFSTPEGVPGEVEYLEALYRGSHHFLIQWQKPKEQNGIITGYQVSYRKINRIDFGPEVIAFDDLDPENDRVTLKDMEPDTQYRIFIRAKTAKGLGKDYFIDVRTISTVSFMALPVVKHVSPGENEANVTWEVVSKEKGSRHARFYYVEYRKKNTEKWIRSEEPIEDRSWGLVRHLEPGTHYEVQVLAMAQEKGDEFPSESFAFMTAGIGAARASFLTAAWFIGMMVAIAVLILILIIICIIKRNRGDNYPVQEKERLRGAYNDDNPDQFNGFGKGDENGVKGSNSFDRDVEKVPLDEDADSLDYGDDDASKFNEDGSFIGQYGRGEKPNEGTNASSIV</sequence>
<dbReference type="Pfam" id="PF13927">
    <property type="entry name" value="Ig_3"/>
    <property type="match status" value="2"/>
</dbReference>
<dbReference type="InterPro" id="IPR003599">
    <property type="entry name" value="Ig_sub"/>
</dbReference>
<dbReference type="GO" id="GO:0007156">
    <property type="term" value="P:homophilic cell adhesion via plasma membrane adhesion molecules"/>
    <property type="evidence" value="ECO:0007669"/>
    <property type="project" value="TreeGrafter"/>
</dbReference>
<dbReference type="InterPro" id="IPR003961">
    <property type="entry name" value="FN3_dom"/>
</dbReference>
<evidence type="ECO:0000256" key="6">
    <source>
        <dbReference type="ARBA" id="ARBA00023136"/>
    </source>
</evidence>
<feature type="transmembrane region" description="Helical" evidence="10">
    <location>
        <begin position="1118"/>
        <end position="1141"/>
    </location>
</feature>
<evidence type="ECO:0000256" key="4">
    <source>
        <dbReference type="ARBA" id="ARBA00022889"/>
    </source>
</evidence>
<evidence type="ECO:0000313" key="13">
    <source>
        <dbReference type="EMBL" id="CAG5115891.1"/>
    </source>
</evidence>
<evidence type="ECO:0000256" key="1">
    <source>
        <dbReference type="ARBA" id="ARBA00004479"/>
    </source>
</evidence>
<proteinExistence type="predicted"/>
<protein>
    <submittedName>
        <fullName evidence="13">Uncharacterized protein</fullName>
    </submittedName>
</protein>
<dbReference type="Gene3D" id="2.60.40.10">
    <property type="entry name" value="Immunoglobulins"/>
    <property type="match status" value="11"/>
</dbReference>
<dbReference type="FunFam" id="2.60.40.10:FF:000032">
    <property type="entry name" value="palladin isoform X1"/>
    <property type="match status" value="1"/>
</dbReference>
<feature type="domain" description="Ig-like" evidence="11">
    <location>
        <begin position="4"/>
        <end position="91"/>
    </location>
</feature>
<evidence type="ECO:0000259" key="12">
    <source>
        <dbReference type="PROSITE" id="PS50853"/>
    </source>
</evidence>
<dbReference type="EMBL" id="CAJHNH020000180">
    <property type="protein sequence ID" value="CAG5115891.1"/>
    <property type="molecule type" value="Genomic_DNA"/>
</dbReference>
<dbReference type="GO" id="GO:0030424">
    <property type="term" value="C:axon"/>
    <property type="evidence" value="ECO:0007669"/>
    <property type="project" value="TreeGrafter"/>
</dbReference>
<evidence type="ECO:0000313" key="14">
    <source>
        <dbReference type="Proteomes" id="UP000678393"/>
    </source>
</evidence>
<dbReference type="GO" id="GO:0098632">
    <property type="term" value="F:cell-cell adhesion mediator activity"/>
    <property type="evidence" value="ECO:0007669"/>
    <property type="project" value="TreeGrafter"/>
</dbReference>
<dbReference type="InterPro" id="IPR013098">
    <property type="entry name" value="Ig_I-set"/>
</dbReference>
<dbReference type="GO" id="GO:0070593">
    <property type="term" value="P:dendrite self-avoidance"/>
    <property type="evidence" value="ECO:0007669"/>
    <property type="project" value="TreeGrafter"/>
</dbReference>
<feature type="compositionally biased region" description="Acidic residues" evidence="9">
    <location>
        <begin position="1196"/>
        <end position="1207"/>
    </location>
</feature>
<dbReference type="Pfam" id="PF07679">
    <property type="entry name" value="I-set"/>
    <property type="match status" value="3"/>
</dbReference>
<evidence type="ECO:0000256" key="8">
    <source>
        <dbReference type="ARBA" id="ARBA00023319"/>
    </source>
</evidence>
<feature type="domain" description="Ig-like" evidence="11">
    <location>
        <begin position="236"/>
        <end position="307"/>
    </location>
</feature>
<dbReference type="PROSITE" id="PS50853">
    <property type="entry name" value="FN3"/>
    <property type="match status" value="4"/>
</dbReference>
<feature type="domain" description="Fibronectin type-III" evidence="12">
    <location>
        <begin position="908"/>
        <end position="1010"/>
    </location>
</feature>
<feature type="domain" description="Ig-like" evidence="11">
    <location>
        <begin position="102"/>
        <end position="210"/>
    </location>
</feature>
<evidence type="ECO:0000259" key="11">
    <source>
        <dbReference type="PROSITE" id="PS50835"/>
    </source>
</evidence>
<feature type="compositionally biased region" description="Basic and acidic residues" evidence="9">
    <location>
        <begin position="1186"/>
        <end position="1195"/>
    </location>
</feature>
<keyword evidence="7" id="KW-1015">Disulfide bond</keyword>
<dbReference type="OrthoDB" id="6244967at2759"/>
<feature type="domain" description="Fibronectin type-III" evidence="12">
    <location>
        <begin position="1012"/>
        <end position="1108"/>
    </location>
</feature>
<feature type="domain" description="Ig-like" evidence="11">
    <location>
        <begin position="310"/>
        <end position="385"/>
    </location>
</feature>
<dbReference type="SUPFAM" id="SSF49265">
    <property type="entry name" value="Fibronectin type III"/>
    <property type="match status" value="3"/>
</dbReference>
<dbReference type="CDD" id="cd00063">
    <property type="entry name" value="FN3"/>
    <property type="match status" value="4"/>
</dbReference>
<keyword evidence="3" id="KW-0677">Repeat</keyword>
<name>A0A8S3YKB7_9EUPU</name>
<dbReference type="InterPro" id="IPR036179">
    <property type="entry name" value="Ig-like_dom_sf"/>
</dbReference>
<evidence type="ECO:0000256" key="10">
    <source>
        <dbReference type="SAM" id="Phobius"/>
    </source>
</evidence>
<dbReference type="GO" id="GO:0007411">
    <property type="term" value="P:axon guidance"/>
    <property type="evidence" value="ECO:0007669"/>
    <property type="project" value="TreeGrafter"/>
</dbReference>
<dbReference type="InterPro" id="IPR007110">
    <property type="entry name" value="Ig-like_dom"/>
</dbReference>
<keyword evidence="8" id="KW-0393">Immunoglobulin domain</keyword>
<evidence type="ECO:0000256" key="2">
    <source>
        <dbReference type="ARBA" id="ARBA00022692"/>
    </source>
</evidence>
<feature type="non-terminal residue" evidence="13">
    <location>
        <position position="1"/>
    </location>
</feature>
<dbReference type="InterPro" id="IPR026966">
    <property type="entry name" value="Neurofascin/L1/NrCAM_C"/>
</dbReference>
<feature type="domain" description="Fibronectin type-III" evidence="12">
    <location>
        <begin position="690"/>
        <end position="789"/>
    </location>
</feature>
<dbReference type="CDD" id="cd00096">
    <property type="entry name" value="Ig"/>
    <property type="match status" value="1"/>
</dbReference>
<dbReference type="Proteomes" id="UP000678393">
    <property type="component" value="Unassembled WGS sequence"/>
</dbReference>
<dbReference type="InterPro" id="IPR036116">
    <property type="entry name" value="FN3_sf"/>
</dbReference>
<dbReference type="AlphaFoldDB" id="A0A8S3YKB7"/>
<evidence type="ECO:0000256" key="5">
    <source>
        <dbReference type="ARBA" id="ARBA00022989"/>
    </source>
</evidence>
<dbReference type="InterPro" id="IPR003598">
    <property type="entry name" value="Ig_sub2"/>
</dbReference>
<gene>
    <name evidence="13" type="ORF">CUNI_LOCUS1449</name>
</gene>
<keyword evidence="4" id="KW-0130">Cell adhesion</keyword>
<keyword evidence="6 10" id="KW-0472">Membrane</keyword>
<keyword evidence="14" id="KW-1185">Reference proteome</keyword>
<keyword evidence="5 10" id="KW-1133">Transmembrane helix</keyword>
<feature type="domain" description="Ig-like" evidence="11">
    <location>
        <begin position="403"/>
        <end position="488"/>
    </location>
</feature>
<dbReference type="SMART" id="SM00408">
    <property type="entry name" value="IGc2"/>
    <property type="match status" value="6"/>
</dbReference>
<dbReference type="SMART" id="SM00060">
    <property type="entry name" value="FN3"/>
    <property type="match status" value="5"/>
</dbReference>
<dbReference type="Pfam" id="PF13882">
    <property type="entry name" value="Bravo_FIGEY"/>
    <property type="match status" value="1"/>
</dbReference>
<dbReference type="Pfam" id="PF00041">
    <property type="entry name" value="fn3"/>
    <property type="match status" value="4"/>
</dbReference>